<dbReference type="PATRIC" id="fig|632773.3.peg.487"/>
<dbReference type="STRING" id="632773.BBEV_0452"/>
<feature type="transmembrane region" description="Helical" evidence="1">
    <location>
        <begin position="474"/>
        <end position="494"/>
    </location>
</feature>
<protein>
    <submittedName>
        <fullName evidence="3">Tricarboxylate transport membrane protein TctA</fullName>
    </submittedName>
</protein>
<feature type="transmembrane region" description="Helical" evidence="1">
    <location>
        <begin position="262"/>
        <end position="282"/>
    </location>
</feature>
<accession>A0A1D7QS56</accession>
<feature type="transmembrane region" description="Helical" evidence="1">
    <location>
        <begin position="64"/>
        <end position="85"/>
    </location>
</feature>
<gene>
    <name evidence="3" type="ORF">BBEV_0452</name>
</gene>
<dbReference type="InterPro" id="IPR002823">
    <property type="entry name" value="DUF112_TM"/>
</dbReference>
<dbReference type="OrthoDB" id="9781349at2"/>
<keyword evidence="1" id="KW-1133">Transmembrane helix</keyword>
<feature type="transmembrane region" description="Helical" evidence="1">
    <location>
        <begin position="20"/>
        <end position="52"/>
    </location>
</feature>
<sequence length="505" mass="54004">MNYESLISMPFQLFSQEGYFIIFVVLFSGLLIGAFMGAMPGLTATVAVALMFPPSMQLPSLLGILFLSAVYTGGVYGGGVMSIALNIPGSGAAVATTFDGYPMTRKGKYYEAVGYGLGASLVGCFLAYLAIFFLLVPIGTFAIRFGPPEMLMVAIFAIAVIGVVTGDLIRSVVAGFLGLLLGTIGSTPMGIPRGTFGFFELIDGVPFVVAIIGLFAISEAIFLLNRKEIVEADDNIPKFNFGKIMFGFKGAFTYYWNLLRSSMIGLGVGIIPAAGSTIASMMSYGRAKASAKDPDSFGQGNPEGVVAAEAANNGSEAGSMSTMLAFGIPGSGATAILLGAFMMHGMTPGPYLVRDHIDFAYAVIISNFFQAFLLLFAGILLIAFIGKVISVPIKILVPLIIATSVVGTFAYRGMMFDVYVLFLFGILGYFLRQHYYPLISVVLGLVLADMLEGEFFRTITIYSNGLWPVFQRPIFLTLLAATIISLLIPLYKVIQKNRSKPESNL</sequence>
<feature type="transmembrane region" description="Helical" evidence="1">
    <location>
        <begin position="204"/>
        <end position="224"/>
    </location>
</feature>
<feature type="transmembrane region" description="Helical" evidence="1">
    <location>
        <begin position="324"/>
        <end position="347"/>
    </location>
</feature>
<dbReference type="AlphaFoldDB" id="A0A1D7QS56"/>
<keyword evidence="1" id="KW-0472">Membrane</keyword>
<dbReference type="Pfam" id="PF01970">
    <property type="entry name" value="TctA"/>
    <property type="match status" value="1"/>
</dbReference>
<dbReference type="Proteomes" id="UP000094463">
    <property type="component" value="Chromosome"/>
</dbReference>
<evidence type="ECO:0000313" key="4">
    <source>
        <dbReference type="Proteomes" id="UP000094463"/>
    </source>
</evidence>
<evidence type="ECO:0000259" key="2">
    <source>
        <dbReference type="Pfam" id="PF01970"/>
    </source>
</evidence>
<dbReference type="EMBL" id="CP012502">
    <property type="protein sequence ID" value="AOM81846.1"/>
    <property type="molecule type" value="Genomic_DNA"/>
</dbReference>
<evidence type="ECO:0000313" key="3">
    <source>
        <dbReference type="EMBL" id="AOM81846.1"/>
    </source>
</evidence>
<feature type="transmembrane region" description="Helical" evidence="1">
    <location>
        <begin position="416"/>
        <end position="431"/>
    </location>
</feature>
<reference evidence="3 4" key="1">
    <citation type="submission" date="2015-08" db="EMBL/GenBank/DDBJ databases">
        <title>The complete genome sequence of Bacillus beveridgei MLTeJB.</title>
        <authorList>
            <person name="Hanson T.E."/>
            <person name="Mesa C."/>
            <person name="Basesman S.M."/>
            <person name="Oremland R.S."/>
        </authorList>
    </citation>
    <scope>NUCLEOTIDE SEQUENCE [LARGE SCALE GENOMIC DNA]</scope>
    <source>
        <strain evidence="3 4">MLTeJB</strain>
    </source>
</reference>
<organism evidence="3 4">
    <name type="scientific">Salisediminibacterium beveridgei</name>
    <dbReference type="NCBI Taxonomy" id="632773"/>
    <lineage>
        <taxon>Bacteria</taxon>
        <taxon>Bacillati</taxon>
        <taxon>Bacillota</taxon>
        <taxon>Bacilli</taxon>
        <taxon>Bacillales</taxon>
        <taxon>Bacillaceae</taxon>
        <taxon>Salisediminibacterium</taxon>
    </lineage>
</organism>
<feature type="transmembrane region" description="Helical" evidence="1">
    <location>
        <begin position="236"/>
        <end position="256"/>
    </location>
</feature>
<dbReference type="PANTHER" id="PTHR35342">
    <property type="entry name" value="TRICARBOXYLIC TRANSPORT PROTEIN"/>
    <property type="match status" value="1"/>
</dbReference>
<feature type="domain" description="DUF112" evidence="2">
    <location>
        <begin position="24"/>
        <end position="443"/>
    </location>
</feature>
<proteinExistence type="predicted"/>
<feature type="transmembrane region" description="Helical" evidence="1">
    <location>
        <begin position="438"/>
        <end position="462"/>
    </location>
</feature>
<keyword evidence="1" id="KW-0812">Transmembrane</keyword>
<name>A0A1D7QS56_9BACI</name>
<dbReference type="KEGG" id="bbev:BBEV_0452"/>
<feature type="transmembrane region" description="Helical" evidence="1">
    <location>
        <begin position="151"/>
        <end position="184"/>
    </location>
</feature>
<evidence type="ECO:0000256" key="1">
    <source>
        <dbReference type="SAM" id="Phobius"/>
    </source>
</evidence>
<dbReference type="PANTHER" id="PTHR35342:SF5">
    <property type="entry name" value="TRICARBOXYLIC TRANSPORT PROTEIN"/>
    <property type="match status" value="1"/>
</dbReference>
<feature type="transmembrane region" description="Helical" evidence="1">
    <location>
        <begin position="359"/>
        <end position="384"/>
    </location>
</feature>
<keyword evidence="4" id="KW-1185">Reference proteome</keyword>
<feature type="transmembrane region" description="Helical" evidence="1">
    <location>
        <begin position="112"/>
        <end position="139"/>
    </location>
</feature>
<feature type="transmembrane region" description="Helical" evidence="1">
    <location>
        <begin position="391"/>
        <end position="410"/>
    </location>
</feature>